<accession>A0A2N0QLI3</accession>
<dbReference type="Pfam" id="PF00117">
    <property type="entry name" value="GATase"/>
    <property type="match status" value="1"/>
</dbReference>
<dbReference type="GO" id="GO:0005829">
    <property type="term" value="C:cytosol"/>
    <property type="evidence" value="ECO:0007669"/>
    <property type="project" value="TreeGrafter"/>
</dbReference>
<protein>
    <recommendedName>
        <fullName evidence="1">Glutamine amidotransferase domain-containing protein</fullName>
    </recommendedName>
</protein>
<name>A0A2N0QLI3_9GLOM</name>
<dbReference type="VEuPathDB" id="FungiDB:RhiirA1_482692"/>
<dbReference type="EMBL" id="LLXH01006750">
    <property type="protein sequence ID" value="PKC51909.1"/>
    <property type="molecule type" value="Genomic_DNA"/>
</dbReference>
<comment type="caution">
    <text evidence="2">The sequence shown here is derived from an EMBL/GenBank/DDBJ whole genome shotgun (WGS) entry which is preliminary data.</text>
</comment>
<dbReference type="InterPro" id="IPR029062">
    <property type="entry name" value="Class_I_gatase-like"/>
</dbReference>
<sequence length="88" mass="10060">MKTYIIQHVPFETPGILENLSNYEIIKMFEKYTFPNVEEVDLLIVLGGPMGAYDPYNWLKEEKAFIKNVINQNKPVLGICLGAQLIAE</sequence>
<dbReference type="AlphaFoldDB" id="A0A2N0QLI3"/>
<gene>
    <name evidence="2" type="ORF">RhiirA1_482692</name>
</gene>
<dbReference type="InterPro" id="IPR044992">
    <property type="entry name" value="ChyE-like"/>
</dbReference>
<organism evidence="2 3">
    <name type="scientific">Rhizophagus irregularis</name>
    <dbReference type="NCBI Taxonomy" id="588596"/>
    <lineage>
        <taxon>Eukaryota</taxon>
        <taxon>Fungi</taxon>
        <taxon>Fungi incertae sedis</taxon>
        <taxon>Mucoromycota</taxon>
        <taxon>Glomeromycotina</taxon>
        <taxon>Glomeromycetes</taxon>
        <taxon>Glomerales</taxon>
        <taxon>Glomeraceae</taxon>
        <taxon>Rhizophagus</taxon>
    </lineage>
</organism>
<dbReference type="SUPFAM" id="SSF52317">
    <property type="entry name" value="Class I glutamine amidotransferase-like"/>
    <property type="match status" value="1"/>
</dbReference>
<proteinExistence type="predicted"/>
<dbReference type="Proteomes" id="UP000232688">
    <property type="component" value="Unassembled WGS sequence"/>
</dbReference>
<reference evidence="2 3" key="2">
    <citation type="submission" date="2017-10" db="EMBL/GenBank/DDBJ databases">
        <title>Genome analyses suggest a sexual origin of heterokaryosis in a supposedly ancient asexual fungus.</title>
        <authorList>
            <person name="Corradi N."/>
            <person name="Sedzielewska K."/>
            <person name="Noel J."/>
            <person name="Charron P."/>
            <person name="Farinelli L."/>
            <person name="Marton T."/>
            <person name="Kruger M."/>
            <person name="Pelin A."/>
            <person name="Brachmann A."/>
            <person name="Corradi N."/>
        </authorList>
    </citation>
    <scope>NUCLEOTIDE SEQUENCE [LARGE SCALE GENOMIC DNA]</scope>
    <source>
        <strain evidence="2 3">A1</strain>
    </source>
</reference>
<dbReference type="PANTHER" id="PTHR42695">
    <property type="entry name" value="GLUTAMINE AMIDOTRANSFERASE YLR126C-RELATED"/>
    <property type="match status" value="1"/>
</dbReference>
<dbReference type="Gene3D" id="3.40.50.880">
    <property type="match status" value="1"/>
</dbReference>
<evidence type="ECO:0000313" key="2">
    <source>
        <dbReference type="EMBL" id="PKC51909.1"/>
    </source>
</evidence>
<reference evidence="2 3" key="1">
    <citation type="submission" date="2017-10" db="EMBL/GenBank/DDBJ databases">
        <title>Extensive intraspecific genome diversity in a model arbuscular mycorrhizal fungus.</title>
        <authorList>
            <person name="Chen E.C.H."/>
            <person name="Morin E."/>
            <person name="Baudet D."/>
            <person name="Noel J."/>
            <person name="Ndikumana S."/>
            <person name="Charron P."/>
            <person name="St-Onge C."/>
            <person name="Giorgi J."/>
            <person name="Grigoriev I.V."/>
            <person name="Roux C."/>
            <person name="Martin F.M."/>
            <person name="Corradi N."/>
        </authorList>
    </citation>
    <scope>NUCLEOTIDE SEQUENCE [LARGE SCALE GENOMIC DNA]</scope>
    <source>
        <strain evidence="2 3">A1</strain>
    </source>
</reference>
<dbReference type="PANTHER" id="PTHR42695:SF5">
    <property type="entry name" value="GLUTAMINE AMIDOTRANSFERASE YLR126C-RELATED"/>
    <property type="match status" value="1"/>
</dbReference>
<evidence type="ECO:0000313" key="3">
    <source>
        <dbReference type="Proteomes" id="UP000232688"/>
    </source>
</evidence>
<feature type="domain" description="Glutamine amidotransferase" evidence="1">
    <location>
        <begin position="36"/>
        <end position="88"/>
    </location>
</feature>
<dbReference type="InterPro" id="IPR017926">
    <property type="entry name" value="GATASE"/>
</dbReference>
<dbReference type="PROSITE" id="PS51273">
    <property type="entry name" value="GATASE_TYPE_1"/>
    <property type="match status" value="1"/>
</dbReference>
<feature type="non-terminal residue" evidence="2">
    <location>
        <position position="88"/>
    </location>
</feature>
<evidence type="ECO:0000259" key="1">
    <source>
        <dbReference type="Pfam" id="PF00117"/>
    </source>
</evidence>